<feature type="compositionally biased region" description="Low complexity" evidence="1">
    <location>
        <begin position="149"/>
        <end position="174"/>
    </location>
</feature>
<keyword evidence="3" id="KW-0732">Signal</keyword>
<gene>
    <name evidence="5" type="ORF">ONE63_005298</name>
</gene>
<dbReference type="Pfam" id="PF01757">
    <property type="entry name" value="Acyl_transf_3"/>
    <property type="match status" value="1"/>
</dbReference>
<evidence type="ECO:0000256" key="2">
    <source>
        <dbReference type="SAM" id="Phobius"/>
    </source>
</evidence>
<dbReference type="PANTHER" id="PTHR11161:SF0">
    <property type="entry name" value="O-ACYLTRANSFERASE LIKE PROTEIN"/>
    <property type="match status" value="1"/>
</dbReference>
<comment type="caution">
    <text evidence="5">The sequence shown here is derived from an EMBL/GenBank/DDBJ whole genome shotgun (WGS) entry which is preliminary data.</text>
</comment>
<accession>A0AAV7XVK9</accession>
<feature type="signal peptide" evidence="3">
    <location>
        <begin position="1"/>
        <end position="22"/>
    </location>
</feature>
<dbReference type="EMBL" id="JAPTSV010000002">
    <property type="protein sequence ID" value="KAJ1530389.1"/>
    <property type="molecule type" value="Genomic_DNA"/>
</dbReference>
<keyword evidence="2" id="KW-0812">Transmembrane</keyword>
<dbReference type="PANTHER" id="PTHR11161">
    <property type="entry name" value="O-ACYLTRANSFERASE"/>
    <property type="match status" value="1"/>
</dbReference>
<organism evidence="5 6">
    <name type="scientific">Megalurothrips usitatus</name>
    <name type="common">bean blossom thrips</name>
    <dbReference type="NCBI Taxonomy" id="439358"/>
    <lineage>
        <taxon>Eukaryota</taxon>
        <taxon>Metazoa</taxon>
        <taxon>Ecdysozoa</taxon>
        <taxon>Arthropoda</taxon>
        <taxon>Hexapoda</taxon>
        <taxon>Insecta</taxon>
        <taxon>Pterygota</taxon>
        <taxon>Neoptera</taxon>
        <taxon>Paraneoptera</taxon>
        <taxon>Thysanoptera</taxon>
        <taxon>Terebrantia</taxon>
        <taxon>Thripoidea</taxon>
        <taxon>Thripidae</taxon>
        <taxon>Megalurothrips</taxon>
    </lineage>
</organism>
<name>A0AAV7XVK9_9NEOP</name>
<dbReference type="GO" id="GO:0016747">
    <property type="term" value="F:acyltransferase activity, transferring groups other than amino-acyl groups"/>
    <property type="evidence" value="ECO:0007669"/>
    <property type="project" value="InterPro"/>
</dbReference>
<reference evidence="5" key="1">
    <citation type="submission" date="2022-12" db="EMBL/GenBank/DDBJ databases">
        <title>Chromosome-level genome assembly of the bean flower thrips Megalurothrips usitatus.</title>
        <authorList>
            <person name="Ma L."/>
            <person name="Liu Q."/>
            <person name="Li H."/>
            <person name="Cai W."/>
        </authorList>
    </citation>
    <scope>NUCLEOTIDE SEQUENCE</scope>
    <source>
        <strain evidence="5">Cailab_2022a</strain>
    </source>
</reference>
<dbReference type="SMART" id="SM00703">
    <property type="entry name" value="NRF"/>
    <property type="match status" value="1"/>
</dbReference>
<keyword evidence="2" id="KW-0472">Membrane</keyword>
<evidence type="ECO:0000256" key="1">
    <source>
        <dbReference type="SAM" id="MobiDB-lite"/>
    </source>
</evidence>
<protein>
    <recommendedName>
        <fullName evidence="4">Nose resistant-to-fluoxetine protein N-terminal domain-containing protein</fullName>
    </recommendedName>
</protein>
<keyword evidence="6" id="KW-1185">Reference proteome</keyword>
<proteinExistence type="predicted"/>
<evidence type="ECO:0000256" key="3">
    <source>
        <dbReference type="SAM" id="SignalP"/>
    </source>
</evidence>
<dbReference type="Pfam" id="PF20146">
    <property type="entry name" value="NRF"/>
    <property type="match status" value="1"/>
</dbReference>
<dbReference type="InterPro" id="IPR006621">
    <property type="entry name" value="Nose-resist-to-fluoxetine_N"/>
</dbReference>
<feature type="transmembrane region" description="Helical" evidence="2">
    <location>
        <begin position="450"/>
        <end position="476"/>
    </location>
</feature>
<dbReference type="Proteomes" id="UP001075354">
    <property type="component" value="Chromosome 2"/>
</dbReference>
<evidence type="ECO:0000313" key="6">
    <source>
        <dbReference type="Proteomes" id="UP001075354"/>
    </source>
</evidence>
<feature type="transmembrane region" description="Helical" evidence="2">
    <location>
        <begin position="580"/>
        <end position="606"/>
    </location>
</feature>
<feature type="region of interest" description="Disordered" evidence="1">
    <location>
        <begin position="146"/>
        <end position="183"/>
    </location>
</feature>
<keyword evidence="2" id="KW-1133">Transmembrane helix</keyword>
<dbReference type="InterPro" id="IPR052728">
    <property type="entry name" value="O2_lipid_transport_reg"/>
</dbReference>
<feature type="chain" id="PRO_5043316850" description="Nose resistant-to-fluoxetine protein N-terminal domain-containing protein" evidence="3">
    <location>
        <begin position="23"/>
        <end position="732"/>
    </location>
</feature>
<dbReference type="AlphaFoldDB" id="A0AAV7XVK9"/>
<feature type="transmembrane region" description="Helical" evidence="2">
    <location>
        <begin position="245"/>
        <end position="265"/>
    </location>
</feature>
<dbReference type="InterPro" id="IPR002656">
    <property type="entry name" value="Acyl_transf_3_dom"/>
</dbReference>
<feature type="transmembrane region" description="Helical" evidence="2">
    <location>
        <begin position="666"/>
        <end position="683"/>
    </location>
</feature>
<feature type="domain" description="Nose resistant-to-fluoxetine protein N-terminal" evidence="4">
    <location>
        <begin position="75"/>
        <end position="231"/>
    </location>
</feature>
<evidence type="ECO:0000259" key="4">
    <source>
        <dbReference type="SMART" id="SM00703"/>
    </source>
</evidence>
<sequence length="732" mass="78217">MAGTGAMPQLGWLLFLVVSVATSVDPGPGLASGLAEAPRWPDAPLTPPMSPPPVVPAFSPLVGGRFLDARDPGDEGQCARDAAAVEQAASNRTMWAVRMLDASAHEPTGVLFGMRYQLGNFDACMSAGKVSPVGARYCLVGVSHSGLQRPSSSSSSSSSSSVSSGRPSSRRSPPAQGEGMAPGSLPLGDVRMALCVPRSCTPPALQRALQASLGDAKDTVRVTVRPEYCREYAAVAPSPSTPAKLFWGLLAALTAVAIAAPALGWTSWDWRRHLRALGLPDPVVNGLDLSPLSGIRTFNAIYLVGLHRGVHAGRVAIANHDLYTNQRQTRRELGVLYRGALAVDSFFFLAGLLLGVSSLSRRGEPFWKSLANRLVRVVPVYALVVLWHCTAMPEMGTGPMWAEVAEPMSSACKRWWWSNLLFLNNYAHGGTEEPVCMEHSWSLAVDMHMFVVGSLLSGLLPSGAAGLGALAGLAVLSTVPVSLGTLLGRWPGAVPFTLRLMQGMWAEPLFHAAYTPTHMRATPYLVGMLVGRAMPLLRERGFRPGHAASLLATLGGVLGLVAVMTVTASFNDLRGPYSPLSAVLCACLTPLTWSAALALIAGGLVLGERTVVRSFLSWQPLVTLSRLTFAVYLVSYPLQALVTAAARHSVYLDPAIVLSSSLSDSVISFAISFWIFVVLEAPLRTMAKKILSANKRCRSVLADSMFPFEIAKGNFTVPCVAFFQRRRRRGRR</sequence>
<evidence type="ECO:0000313" key="5">
    <source>
        <dbReference type="EMBL" id="KAJ1530389.1"/>
    </source>
</evidence>
<feature type="transmembrane region" description="Helical" evidence="2">
    <location>
        <begin position="335"/>
        <end position="354"/>
    </location>
</feature>
<feature type="transmembrane region" description="Helical" evidence="2">
    <location>
        <begin position="549"/>
        <end position="568"/>
    </location>
</feature>